<dbReference type="Proteomes" id="UP000255505">
    <property type="component" value="Plasmid II"/>
</dbReference>
<dbReference type="PRINTS" id="PR00455">
    <property type="entry name" value="HTHTETR"/>
</dbReference>
<evidence type="ECO:0000256" key="2">
    <source>
        <dbReference type="ARBA" id="ARBA00023125"/>
    </source>
</evidence>
<sequence length="212" mass="23585">MRVKTEAKRQEILTAALDLFMEQGFERTLMSQVSDRAGCSKGTLYSYFQSKEDLYFAAVDRATSPEAESVLDVLDAAQPIEGQLRKFGIGLLRTVYSPRFQAVRRLVFSTPSRHGLGPVVYEKAVRPYMVKTTEFLALAMSAGKLRSEDPEVAAYHLCGLLESELLLKFLLHALEDVSGPTLEAIAQRAVATFVAAYEIPPRKAKARHQSLE</sequence>
<dbReference type="PANTHER" id="PTHR30055">
    <property type="entry name" value="HTH-TYPE TRANSCRIPTIONAL REGULATOR RUTR"/>
    <property type="match status" value="1"/>
</dbReference>
<dbReference type="PANTHER" id="PTHR30055:SF119">
    <property type="entry name" value="NALC"/>
    <property type="match status" value="1"/>
</dbReference>
<dbReference type="EMBL" id="LT991977">
    <property type="protein sequence ID" value="SPK74896.1"/>
    <property type="molecule type" value="Genomic_DNA"/>
</dbReference>
<organism evidence="7 8">
    <name type="scientific">Cupriavidus taiwanensis</name>
    <dbReference type="NCBI Taxonomy" id="164546"/>
    <lineage>
        <taxon>Bacteria</taxon>
        <taxon>Pseudomonadati</taxon>
        <taxon>Pseudomonadota</taxon>
        <taxon>Betaproteobacteria</taxon>
        <taxon>Burkholderiales</taxon>
        <taxon>Burkholderiaceae</taxon>
        <taxon>Cupriavidus</taxon>
    </lineage>
</organism>
<feature type="DNA-binding region" description="H-T-H motif" evidence="4">
    <location>
        <begin position="29"/>
        <end position="48"/>
    </location>
</feature>
<evidence type="ECO:0000313" key="8">
    <source>
        <dbReference type="Proteomes" id="UP000255505"/>
    </source>
</evidence>
<dbReference type="InterPro" id="IPR001647">
    <property type="entry name" value="HTH_TetR"/>
</dbReference>
<evidence type="ECO:0000259" key="5">
    <source>
        <dbReference type="PROSITE" id="PS50977"/>
    </source>
</evidence>
<dbReference type="InterPro" id="IPR039536">
    <property type="entry name" value="TetR_C_Proteobacteria"/>
</dbReference>
<dbReference type="Proteomes" id="UP000255505">
    <property type="component" value="Unassembled WGS sequence"/>
</dbReference>
<protein>
    <submittedName>
        <fullName evidence="7">Putative transcription regulator protein, TetR family</fullName>
    </submittedName>
</protein>
<dbReference type="Gene3D" id="1.10.357.10">
    <property type="entry name" value="Tetracycline Repressor, domain 2"/>
    <property type="match status" value="1"/>
</dbReference>
<dbReference type="RefSeq" id="WP_147299666.1">
    <property type="nucleotide sequence ID" value="NZ_LT991977.1"/>
</dbReference>
<dbReference type="GO" id="GO:0000976">
    <property type="term" value="F:transcription cis-regulatory region binding"/>
    <property type="evidence" value="ECO:0007669"/>
    <property type="project" value="TreeGrafter"/>
</dbReference>
<keyword evidence="3" id="KW-0804">Transcription</keyword>
<geneLocation type="plasmid" evidence="7">
    <name>II</name>
</geneLocation>
<evidence type="ECO:0000256" key="3">
    <source>
        <dbReference type="ARBA" id="ARBA00023163"/>
    </source>
</evidence>
<dbReference type="Pfam" id="PF00440">
    <property type="entry name" value="TetR_N"/>
    <property type="match status" value="1"/>
</dbReference>
<evidence type="ECO:0000256" key="1">
    <source>
        <dbReference type="ARBA" id="ARBA00023015"/>
    </source>
</evidence>
<evidence type="ECO:0000313" key="7">
    <source>
        <dbReference type="EMBL" id="SPK74896.1"/>
    </source>
</evidence>
<name>A0A375IJL6_9BURK</name>
<dbReference type="PROSITE" id="PS50977">
    <property type="entry name" value="HTH_TETR_2"/>
    <property type="match status" value="1"/>
</dbReference>
<dbReference type="GO" id="GO:0003700">
    <property type="term" value="F:DNA-binding transcription factor activity"/>
    <property type="evidence" value="ECO:0007669"/>
    <property type="project" value="TreeGrafter"/>
</dbReference>
<dbReference type="SUPFAM" id="SSF46689">
    <property type="entry name" value="Homeodomain-like"/>
    <property type="match status" value="1"/>
</dbReference>
<accession>A0A375IJL6</accession>
<dbReference type="Pfam" id="PF14246">
    <property type="entry name" value="TetR_C_7"/>
    <property type="match status" value="1"/>
</dbReference>
<dbReference type="FunFam" id="1.10.10.60:FF:000141">
    <property type="entry name" value="TetR family transcriptional regulator"/>
    <property type="match status" value="1"/>
</dbReference>
<evidence type="ECO:0000313" key="6">
    <source>
        <dbReference type="EMBL" id="SPK70090.1"/>
    </source>
</evidence>
<dbReference type="EMBL" id="OOEF01000029">
    <property type="protein sequence ID" value="SPK70090.1"/>
    <property type="molecule type" value="Genomic_DNA"/>
</dbReference>
<dbReference type="InterPro" id="IPR009057">
    <property type="entry name" value="Homeodomain-like_sf"/>
</dbReference>
<evidence type="ECO:0000256" key="4">
    <source>
        <dbReference type="PROSITE-ProRule" id="PRU00335"/>
    </source>
</evidence>
<gene>
    <name evidence="7" type="ORF">CT19425_MP40091</name>
    <name evidence="6" type="ORF">CT19425_U350060</name>
</gene>
<dbReference type="SUPFAM" id="SSF48498">
    <property type="entry name" value="Tetracyclin repressor-like, C-terminal domain"/>
    <property type="match status" value="1"/>
</dbReference>
<keyword evidence="2 4" id="KW-0238">DNA-binding</keyword>
<keyword evidence="1" id="KW-0805">Transcription regulation</keyword>
<proteinExistence type="predicted"/>
<feature type="domain" description="HTH tetR-type" evidence="5">
    <location>
        <begin position="6"/>
        <end position="66"/>
    </location>
</feature>
<dbReference type="InterPro" id="IPR036271">
    <property type="entry name" value="Tet_transcr_reg_TetR-rel_C_sf"/>
</dbReference>
<dbReference type="AlphaFoldDB" id="A0A375IJL6"/>
<keyword evidence="7" id="KW-0614">Plasmid</keyword>
<reference evidence="7 8" key="1">
    <citation type="submission" date="2018-01" db="EMBL/GenBank/DDBJ databases">
        <authorList>
            <person name="Gaut B.S."/>
            <person name="Morton B.R."/>
            <person name="Clegg M.T."/>
            <person name="Duvall M.R."/>
        </authorList>
    </citation>
    <scope>NUCLEOTIDE SEQUENCE [LARGE SCALE GENOMIC DNA]</scope>
    <source>
        <strain evidence="7">Cupriavidus taiwanensis LMG 19425</strain>
        <plasmid evidence="8">Plasmid ii</plasmid>
    </source>
</reference>
<dbReference type="InterPro" id="IPR050109">
    <property type="entry name" value="HTH-type_TetR-like_transc_reg"/>
</dbReference>